<sequence length="106" mass="11368">MEKGFCTLLGLTNNPDMLALRKIEIAIDLAGAVTSIPFEALQANGEPLVEKLRQVGASLLGIAHQNTNNTVSSRAQSLLTALIDIIARLDSRVSDELSGQPRLDSR</sequence>
<reference evidence="1 2" key="1">
    <citation type="journal article" date="2025" name="Microbiol. Resour. Announc.">
        <title>Draft genome sequences for Neonectria magnoliae and Neonectria punicea, canker pathogens of Liriodendron tulipifera and Acer saccharum in West Virginia.</title>
        <authorList>
            <person name="Petronek H.M."/>
            <person name="Kasson M.T."/>
            <person name="Metheny A.M."/>
            <person name="Stauder C.M."/>
            <person name="Lovett B."/>
            <person name="Lynch S.C."/>
            <person name="Garnas J.R."/>
            <person name="Kasson L.R."/>
            <person name="Stajich J.E."/>
        </authorList>
    </citation>
    <scope>NUCLEOTIDE SEQUENCE [LARGE SCALE GENOMIC DNA]</scope>
    <source>
        <strain evidence="1 2">NRRL 64653</strain>
    </source>
</reference>
<accession>A0ABR1HTE8</accession>
<evidence type="ECO:0000313" key="2">
    <source>
        <dbReference type="Proteomes" id="UP001498476"/>
    </source>
</evidence>
<gene>
    <name evidence="1" type="ORF">QQX98_000614</name>
</gene>
<name>A0ABR1HTE8_9HYPO</name>
<dbReference type="EMBL" id="JAZAVJ010000005">
    <property type="protein sequence ID" value="KAK7424346.1"/>
    <property type="molecule type" value="Genomic_DNA"/>
</dbReference>
<keyword evidence="2" id="KW-1185">Reference proteome</keyword>
<organism evidence="1 2">
    <name type="scientific">Neonectria punicea</name>
    <dbReference type="NCBI Taxonomy" id="979145"/>
    <lineage>
        <taxon>Eukaryota</taxon>
        <taxon>Fungi</taxon>
        <taxon>Dikarya</taxon>
        <taxon>Ascomycota</taxon>
        <taxon>Pezizomycotina</taxon>
        <taxon>Sordariomycetes</taxon>
        <taxon>Hypocreomycetidae</taxon>
        <taxon>Hypocreales</taxon>
        <taxon>Nectriaceae</taxon>
        <taxon>Neonectria</taxon>
    </lineage>
</organism>
<protein>
    <submittedName>
        <fullName evidence="1">Uncharacterized protein</fullName>
    </submittedName>
</protein>
<dbReference type="Proteomes" id="UP001498476">
    <property type="component" value="Unassembled WGS sequence"/>
</dbReference>
<proteinExistence type="predicted"/>
<evidence type="ECO:0000313" key="1">
    <source>
        <dbReference type="EMBL" id="KAK7424346.1"/>
    </source>
</evidence>
<comment type="caution">
    <text evidence="1">The sequence shown here is derived from an EMBL/GenBank/DDBJ whole genome shotgun (WGS) entry which is preliminary data.</text>
</comment>